<evidence type="ECO:0000256" key="1">
    <source>
        <dbReference type="SAM" id="MobiDB-lite"/>
    </source>
</evidence>
<name>A0A9P3GTD4_9APHY</name>
<feature type="region of interest" description="Disordered" evidence="1">
    <location>
        <begin position="87"/>
        <end position="120"/>
    </location>
</feature>
<dbReference type="Proteomes" id="UP000703269">
    <property type="component" value="Unassembled WGS sequence"/>
</dbReference>
<keyword evidence="3" id="KW-1185">Reference proteome</keyword>
<accession>A0A9P3GTD4</accession>
<sequence length="120" mass="13084">MPIYSRNHYDPATGQQMDSGSRAKRFAAFKLVCACLAQKAHRQPGSACYEMQRRRKHSSCAAGSGGTAVRRCSAKVRRVGAPCSNHVGAAARRRPREETAQLDGGPSRMRRAAGLEARVR</sequence>
<evidence type="ECO:0000313" key="2">
    <source>
        <dbReference type="EMBL" id="GJE99390.1"/>
    </source>
</evidence>
<dbReference type="EMBL" id="BPQB01000108">
    <property type="protein sequence ID" value="GJE99390.1"/>
    <property type="molecule type" value="Genomic_DNA"/>
</dbReference>
<reference evidence="2 3" key="1">
    <citation type="submission" date="2021-08" db="EMBL/GenBank/DDBJ databases">
        <title>Draft Genome Sequence of Phanerochaete sordida strain YK-624.</title>
        <authorList>
            <person name="Mori T."/>
            <person name="Dohra H."/>
            <person name="Suzuki T."/>
            <person name="Kawagishi H."/>
            <person name="Hirai H."/>
        </authorList>
    </citation>
    <scope>NUCLEOTIDE SEQUENCE [LARGE SCALE GENOMIC DNA]</scope>
    <source>
        <strain evidence="2 3">YK-624</strain>
    </source>
</reference>
<comment type="caution">
    <text evidence="2">The sequence shown here is derived from an EMBL/GenBank/DDBJ whole genome shotgun (WGS) entry which is preliminary data.</text>
</comment>
<protein>
    <submittedName>
        <fullName evidence="2">Uncharacterized protein</fullName>
    </submittedName>
</protein>
<gene>
    <name evidence="2" type="ORF">PsYK624_156440</name>
</gene>
<dbReference type="AlphaFoldDB" id="A0A9P3GTD4"/>
<evidence type="ECO:0000313" key="3">
    <source>
        <dbReference type="Proteomes" id="UP000703269"/>
    </source>
</evidence>
<organism evidence="2 3">
    <name type="scientific">Phanerochaete sordida</name>
    <dbReference type="NCBI Taxonomy" id="48140"/>
    <lineage>
        <taxon>Eukaryota</taxon>
        <taxon>Fungi</taxon>
        <taxon>Dikarya</taxon>
        <taxon>Basidiomycota</taxon>
        <taxon>Agaricomycotina</taxon>
        <taxon>Agaricomycetes</taxon>
        <taxon>Polyporales</taxon>
        <taxon>Phanerochaetaceae</taxon>
        <taxon>Phanerochaete</taxon>
    </lineage>
</organism>
<proteinExistence type="predicted"/>
<feature type="region of interest" description="Disordered" evidence="1">
    <location>
        <begin position="1"/>
        <end position="21"/>
    </location>
</feature>